<dbReference type="InterPro" id="IPR015424">
    <property type="entry name" value="PyrdxlP-dep_Trfase"/>
</dbReference>
<gene>
    <name evidence="9" type="ORF">NK718_19165</name>
</gene>
<keyword evidence="4 9" id="KW-0032">Aminotransferase</keyword>
<evidence type="ECO:0000256" key="2">
    <source>
        <dbReference type="ARBA" id="ARBA00007441"/>
    </source>
</evidence>
<evidence type="ECO:0000256" key="6">
    <source>
        <dbReference type="ARBA" id="ARBA00022898"/>
    </source>
</evidence>
<proteinExistence type="inferred from homology"/>
<keyword evidence="6" id="KW-0663">Pyridoxal phosphate</keyword>
<dbReference type="NCBIfam" id="NF005732">
    <property type="entry name" value="PRK07550.1"/>
    <property type="match status" value="1"/>
</dbReference>
<dbReference type="GO" id="GO:0008483">
    <property type="term" value="F:transaminase activity"/>
    <property type="evidence" value="ECO:0007669"/>
    <property type="project" value="UniProtKB-KW"/>
</dbReference>
<organism evidence="9 10">
    <name type="scientific">Alsobacter ponti</name>
    <dbReference type="NCBI Taxonomy" id="2962936"/>
    <lineage>
        <taxon>Bacteria</taxon>
        <taxon>Pseudomonadati</taxon>
        <taxon>Pseudomonadota</taxon>
        <taxon>Alphaproteobacteria</taxon>
        <taxon>Hyphomicrobiales</taxon>
        <taxon>Alsobacteraceae</taxon>
        <taxon>Alsobacter</taxon>
    </lineage>
</organism>
<sequence>MNPVNPHLADTGSPPIPEAQAWLRRYEGARGPLLDLSQAVPGYPPHDDMLARLAAAAGDAACAGYGPIVGDAQLREAYAAHVSELYGARVDAGEVAITAGCNQAFFVAMIALARAGDAVLLPSPWYFNHQMTLAMLGVEARALPCRAEAGFVPDPDEAERRIDARTRAIVLVTPNNPTGAIYPPHVIQRFAELCRRRGLWLVLDETYRDFMPGEGDVPHALFADPAWRDSVVGLYSFSKSYCIPGHRIGAITAGAKLGAEIAKVLDCMQICAARPGQAALAWAIPALAEWREANRQEIAARAAAFEAAVAAAPGWRVDSVGAYFAYLAHPFPGLAASRVGERLAAERGVLGLPGSYFGPGQDTHLRIAFANADRARIALLPERLAGFAA</sequence>
<dbReference type="Gene3D" id="3.40.640.10">
    <property type="entry name" value="Type I PLP-dependent aspartate aminotransferase-like (Major domain)"/>
    <property type="match status" value="1"/>
</dbReference>
<evidence type="ECO:0000259" key="8">
    <source>
        <dbReference type="Pfam" id="PF00155"/>
    </source>
</evidence>
<dbReference type="InterPro" id="IPR050596">
    <property type="entry name" value="AspAT/PAT-like"/>
</dbReference>
<comment type="catalytic activity">
    <reaction evidence="7">
        <text>L-aspartate + 2-oxoglutarate = oxaloacetate + L-glutamate</text>
        <dbReference type="Rhea" id="RHEA:21824"/>
        <dbReference type="ChEBI" id="CHEBI:16452"/>
        <dbReference type="ChEBI" id="CHEBI:16810"/>
        <dbReference type="ChEBI" id="CHEBI:29985"/>
        <dbReference type="ChEBI" id="CHEBI:29991"/>
        <dbReference type="EC" id="2.6.1.1"/>
    </reaction>
</comment>
<evidence type="ECO:0000256" key="3">
    <source>
        <dbReference type="ARBA" id="ARBA00012753"/>
    </source>
</evidence>
<dbReference type="InterPro" id="IPR015421">
    <property type="entry name" value="PyrdxlP-dep_Trfase_major"/>
</dbReference>
<dbReference type="PANTHER" id="PTHR46383:SF1">
    <property type="entry name" value="ASPARTATE AMINOTRANSFERASE"/>
    <property type="match status" value="1"/>
</dbReference>
<evidence type="ECO:0000256" key="7">
    <source>
        <dbReference type="ARBA" id="ARBA00049185"/>
    </source>
</evidence>
<reference evidence="9 10" key="1">
    <citation type="submission" date="2022-07" db="EMBL/GenBank/DDBJ databases">
        <authorList>
            <person name="Li W.-J."/>
            <person name="Deng Q.-Q."/>
        </authorList>
    </citation>
    <scope>NUCLEOTIDE SEQUENCE [LARGE SCALE GENOMIC DNA]</scope>
    <source>
        <strain evidence="9 10">SYSU M60028</strain>
    </source>
</reference>
<dbReference type="Proteomes" id="UP001205890">
    <property type="component" value="Unassembled WGS sequence"/>
</dbReference>
<dbReference type="CDD" id="cd00609">
    <property type="entry name" value="AAT_like"/>
    <property type="match status" value="1"/>
</dbReference>
<evidence type="ECO:0000313" key="10">
    <source>
        <dbReference type="Proteomes" id="UP001205890"/>
    </source>
</evidence>
<dbReference type="EC" id="2.6.1.1" evidence="3"/>
<comment type="similarity">
    <text evidence="2">Belongs to the class-I pyridoxal-phosphate-dependent aminotransferase family.</text>
</comment>
<dbReference type="SUPFAM" id="SSF53383">
    <property type="entry name" value="PLP-dependent transferases"/>
    <property type="match status" value="1"/>
</dbReference>
<dbReference type="PANTHER" id="PTHR46383">
    <property type="entry name" value="ASPARTATE AMINOTRANSFERASE"/>
    <property type="match status" value="1"/>
</dbReference>
<evidence type="ECO:0000256" key="5">
    <source>
        <dbReference type="ARBA" id="ARBA00022679"/>
    </source>
</evidence>
<dbReference type="InterPro" id="IPR004839">
    <property type="entry name" value="Aminotransferase_I/II_large"/>
</dbReference>
<accession>A0ABT1LGM2</accession>
<protein>
    <recommendedName>
        <fullName evidence="3">aspartate transaminase</fullName>
        <ecNumber evidence="3">2.6.1.1</ecNumber>
    </recommendedName>
</protein>
<evidence type="ECO:0000313" key="9">
    <source>
        <dbReference type="EMBL" id="MCP8940651.1"/>
    </source>
</evidence>
<feature type="domain" description="Aminotransferase class I/classII large" evidence="8">
    <location>
        <begin position="50"/>
        <end position="381"/>
    </location>
</feature>
<dbReference type="EMBL" id="JANCLU010000024">
    <property type="protein sequence ID" value="MCP8940651.1"/>
    <property type="molecule type" value="Genomic_DNA"/>
</dbReference>
<dbReference type="RefSeq" id="WP_254745627.1">
    <property type="nucleotide sequence ID" value="NZ_JANCLU010000024.1"/>
</dbReference>
<keyword evidence="10" id="KW-1185">Reference proteome</keyword>
<comment type="caution">
    <text evidence="9">The sequence shown here is derived from an EMBL/GenBank/DDBJ whole genome shotgun (WGS) entry which is preliminary data.</text>
</comment>
<dbReference type="Pfam" id="PF00155">
    <property type="entry name" value="Aminotran_1_2"/>
    <property type="match status" value="1"/>
</dbReference>
<evidence type="ECO:0000256" key="1">
    <source>
        <dbReference type="ARBA" id="ARBA00001933"/>
    </source>
</evidence>
<name>A0ABT1LGM2_9HYPH</name>
<evidence type="ECO:0000256" key="4">
    <source>
        <dbReference type="ARBA" id="ARBA00022576"/>
    </source>
</evidence>
<comment type="cofactor">
    <cofactor evidence="1">
        <name>pyridoxal 5'-phosphate</name>
        <dbReference type="ChEBI" id="CHEBI:597326"/>
    </cofactor>
</comment>
<keyword evidence="5" id="KW-0808">Transferase</keyword>